<dbReference type="Gene3D" id="3.30.450.40">
    <property type="match status" value="1"/>
</dbReference>
<dbReference type="Pfam" id="PF13185">
    <property type="entry name" value="GAF_2"/>
    <property type="match status" value="1"/>
</dbReference>
<evidence type="ECO:0000256" key="1">
    <source>
        <dbReference type="ARBA" id="ARBA00038454"/>
    </source>
</evidence>
<dbReference type="RefSeq" id="XP_020062786.1">
    <property type="nucleotide sequence ID" value="XM_020210490.1"/>
</dbReference>
<dbReference type="PANTHER" id="PTHR21021:SF15">
    <property type="entry name" value="FREE METHIONINE-R-SULFOXIDE REDUCTASE"/>
    <property type="match status" value="1"/>
</dbReference>
<keyword evidence="4" id="KW-1185">Reference proteome</keyword>
<evidence type="ECO:0000313" key="3">
    <source>
        <dbReference type="EMBL" id="ODV77664.1"/>
    </source>
</evidence>
<reference evidence="4" key="1">
    <citation type="submission" date="2016-05" db="EMBL/GenBank/DDBJ databases">
        <title>Comparative genomics of biotechnologically important yeasts.</title>
        <authorList>
            <consortium name="DOE Joint Genome Institute"/>
            <person name="Riley R."/>
            <person name="Haridas S."/>
            <person name="Wolfe K.H."/>
            <person name="Lopes M.R."/>
            <person name="Hittinger C.T."/>
            <person name="Goker M."/>
            <person name="Salamov A."/>
            <person name="Wisecaver J."/>
            <person name="Long T.M."/>
            <person name="Aerts A.L."/>
            <person name="Barry K."/>
            <person name="Choi C."/>
            <person name="Clum A."/>
            <person name="Coughlan A.Y."/>
            <person name="Deshpande S."/>
            <person name="Douglass A.P."/>
            <person name="Hanson S.J."/>
            <person name="Klenk H.-P."/>
            <person name="Labutti K."/>
            <person name="Lapidus A."/>
            <person name="Lindquist E."/>
            <person name="Lipzen A."/>
            <person name="Meier-Kolthoff J.P."/>
            <person name="Ohm R.A."/>
            <person name="Otillar R.P."/>
            <person name="Pangilinan J."/>
            <person name="Peng Y."/>
            <person name="Rokas A."/>
            <person name="Rosa C.A."/>
            <person name="Scheuner C."/>
            <person name="Sibirny A.A."/>
            <person name="Slot J.C."/>
            <person name="Stielow J.B."/>
            <person name="Sun H."/>
            <person name="Kurtzman C.P."/>
            <person name="Blackwell M."/>
            <person name="Grigoriev I.V."/>
            <person name="Jeffries T.W."/>
        </authorList>
    </citation>
    <scope>NUCLEOTIDE SEQUENCE [LARGE SCALE GENOMIC DNA]</scope>
    <source>
        <strain evidence="4">NRRL Y-17324</strain>
    </source>
</reference>
<dbReference type="EMBL" id="KV453915">
    <property type="protein sequence ID" value="ODV77664.1"/>
    <property type="molecule type" value="Genomic_DNA"/>
</dbReference>
<evidence type="ECO:0000313" key="4">
    <source>
        <dbReference type="Proteomes" id="UP000094285"/>
    </source>
</evidence>
<dbReference type="OrthoDB" id="15735at2759"/>
<dbReference type="InterPro" id="IPR003018">
    <property type="entry name" value="GAF"/>
</dbReference>
<dbReference type="STRING" id="984487.A0A1E4SDS1"/>
<dbReference type="InterPro" id="IPR029016">
    <property type="entry name" value="GAF-like_dom_sf"/>
</dbReference>
<evidence type="ECO:0000259" key="2">
    <source>
        <dbReference type="Pfam" id="PF13185"/>
    </source>
</evidence>
<dbReference type="SUPFAM" id="SSF55781">
    <property type="entry name" value="GAF domain-like"/>
    <property type="match status" value="1"/>
</dbReference>
<feature type="domain" description="GAF" evidence="2">
    <location>
        <begin position="60"/>
        <end position="167"/>
    </location>
</feature>
<accession>A0A1E4SDS1</accession>
<dbReference type="AlphaFoldDB" id="A0A1E4SDS1"/>
<dbReference type="Proteomes" id="UP000094285">
    <property type="component" value="Unassembled WGS sequence"/>
</dbReference>
<dbReference type="FunFam" id="3.30.450.40:FF:000008">
    <property type="entry name" value="GAF domain-containing proteins"/>
    <property type="match status" value="1"/>
</dbReference>
<dbReference type="InterPro" id="IPR051330">
    <property type="entry name" value="Phosphatase_reg/MetRdx"/>
</dbReference>
<name>A0A1E4SDS1_9ASCO</name>
<sequence length="173" mass="18803">MPNHADHSNYSAGLSKSEVLESVLLSYEALSSDTSNWVANLANCSSLVWHAYHSLGIKVNWAGFYVLNKEVEGELILGPFHGKVACQTIKIGKGVCGAAAQTKETQLVANVHEFPGHIACDGDTNSEIVVPLVKDNVTFGVLDIDCLELNGFDATDREYLEKLAQLIIHSCTW</sequence>
<dbReference type="GeneID" id="30984626"/>
<dbReference type="GO" id="GO:0033745">
    <property type="term" value="F:L-methionine-(R)-S-oxide reductase activity"/>
    <property type="evidence" value="ECO:0007669"/>
    <property type="project" value="TreeGrafter"/>
</dbReference>
<organism evidence="3 4">
    <name type="scientific">Suhomyces tanzawaensis NRRL Y-17324</name>
    <dbReference type="NCBI Taxonomy" id="984487"/>
    <lineage>
        <taxon>Eukaryota</taxon>
        <taxon>Fungi</taxon>
        <taxon>Dikarya</taxon>
        <taxon>Ascomycota</taxon>
        <taxon>Saccharomycotina</taxon>
        <taxon>Pichiomycetes</taxon>
        <taxon>Debaryomycetaceae</taxon>
        <taxon>Suhomyces</taxon>
    </lineage>
</organism>
<gene>
    <name evidence="3" type="ORF">CANTADRAFT_55784</name>
</gene>
<dbReference type="GO" id="GO:0005829">
    <property type="term" value="C:cytosol"/>
    <property type="evidence" value="ECO:0007669"/>
    <property type="project" value="TreeGrafter"/>
</dbReference>
<proteinExistence type="inferred from homology"/>
<comment type="similarity">
    <text evidence="1">Belongs to the free Met sulfoxide reductase family.</text>
</comment>
<protein>
    <submittedName>
        <fullName evidence="3">GAF domain-like protein</fullName>
    </submittedName>
</protein>
<dbReference type="PANTHER" id="PTHR21021">
    <property type="entry name" value="GAF/PUTATIVE CYTOSKELETAL PROTEIN"/>
    <property type="match status" value="1"/>
</dbReference>